<proteinExistence type="predicted"/>
<reference evidence="2" key="1">
    <citation type="submission" date="2016-06" db="EMBL/GenBank/DDBJ databases">
        <title>Parallel loss of symbiosis genes in relatives of nitrogen-fixing non-legume Parasponia.</title>
        <authorList>
            <person name="Van Velzen R."/>
            <person name="Holmer R."/>
            <person name="Bu F."/>
            <person name="Rutten L."/>
            <person name="Van Zeijl A."/>
            <person name="Liu W."/>
            <person name="Santuari L."/>
            <person name="Cao Q."/>
            <person name="Sharma T."/>
            <person name="Shen D."/>
            <person name="Roswanjaya Y."/>
            <person name="Wardhani T."/>
            <person name="Kalhor M.S."/>
            <person name="Jansen J."/>
            <person name="Van den Hoogen J."/>
            <person name="Gungor B."/>
            <person name="Hartog M."/>
            <person name="Hontelez J."/>
            <person name="Verver J."/>
            <person name="Yang W.-C."/>
            <person name="Schijlen E."/>
            <person name="Repin R."/>
            <person name="Schilthuizen M."/>
            <person name="Schranz E."/>
            <person name="Heidstra R."/>
            <person name="Miyata K."/>
            <person name="Fedorova E."/>
            <person name="Kohlen W."/>
            <person name="Bisseling T."/>
            <person name="Smit S."/>
            <person name="Geurts R."/>
        </authorList>
    </citation>
    <scope>NUCLEOTIDE SEQUENCE [LARGE SCALE GENOMIC DNA]</scope>
    <source>
        <strain evidence="2">cv. RG33-2</strain>
    </source>
</reference>
<dbReference type="InParanoid" id="A0A2P5EZI8"/>
<gene>
    <name evidence="1" type="ORF">TorRG33x02_133550</name>
</gene>
<evidence type="ECO:0000313" key="1">
    <source>
        <dbReference type="EMBL" id="PON90949.1"/>
    </source>
</evidence>
<dbReference type="Proteomes" id="UP000237000">
    <property type="component" value="Unassembled WGS sequence"/>
</dbReference>
<comment type="caution">
    <text evidence="1">The sequence shown here is derived from an EMBL/GenBank/DDBJ whole genome shotgun (WGS) entry which is preliminary data.</text>
</comment>
<organism evidence="1 2">
    <name type="scientific">Trema orientale</name>
    <name type="common">Charcoal tree</name>
    <name type="synonym">Celtis orientalis</name>
    <dbReference type="NCBI Taxonomy" id="63057"/>
    <lineage>
        <taxon>Eukaryota</taxon>
        <taxon>Viridiplantae</taxon>
        <taxon>Streptophyta</taxon>
        <taxon>Embryophyta</taxon>
        <taxon>Tracheophyta</taxon>
        <taxon>Spermatophyta</taxon>
        <taxon>Magnoliopsida</taxon>
        <taxon>eudicotyledons</taxon>
        <taxon>Gunneridae</taxon>
        <taxon>Pentapetalae</taxon>
        <taxon>rosids</taxon>
        <taxon>fabids</taxon>
        <taxon>Rosales</taxon>
        <taxon>Cannabaceae</taxon>
        <taxon>Trema</taxon>
    </lineage>
</organism>
<dbReference type="EMBL" id="JXTC01000079">
    <property type="protein sequence ID" value="PON90949.1"/>
    <property type="molecule type" value="Genomic_DNA"/>
</dbReference>
<protein>
    <submittedName>
        <fullName evidence="1">Uncharacterized protein</fullName>
    </submittedName>
</protein>
<evidence type="ECO:0000313" key="2">
    <source>
        <dbReference type="Proteomes" id="UP000237000"/>
    </source>
</evidence>
<name>A0A2P5EZI8_TREOI</name>
<keyword evidence="2" id="KW-1185">Reference proteome</keyword>
<dbReference type="AlphaFoldDB" id="A0A2P5EZI8"/>
<sequence length="64" mass="6816">MCKILRRPVPVVANSSLTTAIDLSSIETHLLDPLSGSGYGLLHLETLITIRTGLEADPTSAVEK</sequence>
<accession>A0A2P5EZI8</accession>